<feature type="transmembrane region" description="Helical" evidence="13">
    <location>
        <begin position="458"/>
        <end position="477"/>
    </location>
</feature>
<feature type="transmembrane region" description="Helical" evidence="13">
    <location>
        <begin position="230"/>
        <end position="249"/>
    </location>
</feature>
<dbReference type="PANTHER" id="PTHR42985:SF40">
    <property type="entry name" value="LD47995P-RELATED"/>
    <property type="match status" value="1"/>
</dbReference>
<dbReference type="GO" id="GO:0015293">
    <property type="term" value="F:symporter activity"/>
    <property type="evidence" value="ECO:0007669"/>
    <property type="project" value="TreeGrafter"/>
</dbReference>
<evidence type="ECO:0000313" key="15">
    <source>
        <dbReference type="Proteomes" id="UP000315971"/>
    </source>
</evidence>
<feature type="transmembrane region" description="Helical" evidence="13">
    <location>
        <begin position="394"/>
        <end position="418"/>
    </location>
</feature>
<feature type="transmembrane region" description="Helical" evidence="13">
    <location>
        <begin position="147"/>
        <end position="165"/>
    </location>
</feature>
<feature type="transmembrane region" description="Helical" evidence="13">
    <location>
        <begin position="6"/>
        <end position="22"/>
    </location>
</feature>
<keyword evidence="3" id="KW-0813">Transport</keyword>
<evidence type="ECO:0000256" key="2">
    <source>
        <dbReference type="ARBA" id="ARBA00006434"/>
    </source>
</evidence>
<evidence type="ECO:0000256" key="12">
    <source>
        <dbReference type="SAM" id="Coils"/>
    </source>
</evidence>
<dbReference type="InterPro" id="IPR001734">
    <property type="entry name" value="Na/solute_symporter"/>
</dbReference>
<evidence type="ECO:0000256" key="8">
    <source>
        <dbReference type="ARBA" id="ARBA00023065"/>
    </source>
</evidence>
<feature type="transmembrane region" description="Helical" evidence="13">
    <location>
        <begin position="483"/>
        <end position="505"/>
    </location>
</feature>
<dbReference type="Proteomes" id="UP000315971">
    <property type="component" value="Unassembled WGS sequence"/>
</dbReference>
<dbReference type="OrthoDB" id="9803597at2"/>
<keyword evidence="12" id="KW-0175">Coiled coil</keyword>
<dbReference type="Pfam" id="PF00474">
    <property type="entry name" value="SSF"/>
    <property type="match status" value="2"/>
</dbReference>
<keyword evidence="7" id="KW-0915">Sodium</keyword>
<proteinExistence type="inferred from homology"/>
<feature type="transmembrane region" description="Helical" evidence="13">
    <location>
        <begin position="512"/>
        <end position="531"/>
    </location>
</feature>
<evidence type="ECO:0000256" key="13">
    <source>
        <dbReference type="SAM" id="Phobius"/>
    </source>
</evidence>
<sequence length="566" mass="62886">MRLIDWLVLVITLSFIVVYGIWKSRRSRNMEAYLKGNTMPWYVVGLTIMATQASAVTFLSAPGQAYTDGMRFVQYYFGLPLAMIVICVTFVPIYQRLNVYTAYEYLEGRFDLKTRSLAAFLFLIQRGLGTGLTVFAPSLILSAILGWNIYLTNAVICTVVVIYTVSGGSKAVSYTQMGQMSIILSGMLIAGVLIAKMLPMGVTVADALQVAGKMGRMNIIDLKFDPQNKYNVWSGILGGFFLALSYFGTDQSQVGRYLTAKDTTESRLGLLFNGLVKIPMQFGILLTGVLLLVFHQFYQPPIFFNTLETDKIQKSVYASDFKKLEQQQAQIFGEKKLKMEAMVNAIHDQDKAKIQSLKTAIEQDENKVKEIRKSATNLMLKNDPAANTDDVNYIFLYFVTKQFPVGLVGLLIAVILAASMSSSSSAFNALASTSIIDIYRRSIKPDGSDSHYVSASKWATAIWGVFVFIVACMATKLGSLIEAVNVLGSLFYGAILGIFLVAFYLKNIRGTAVFWAAAITELIVLFCYRFTNISFLWYNLIGCVLVMGISYLLQNLNGSDRKFSEI</sequence>
<organism evidence="14 15">
    <name type="scientific">Solitalea koreensis</name>
    <dbReference type="NCBI Taxonomy" id="543615"/>
    <lineage>
        <taxon>Bacteria</taxon>
        <taxon>Pseudomonadati</taxon>
        <taxon>Bacteroidota</taxon>
        <taxon>Sphingobacteriia</taxon>
        <taxon>Sphingobacteriales</taxon>
        <taxon>Sphingobacteriaceae</taxon>
        <taxon>Solitalea</taxon>
    </lineage>
</organism>
<keyword evidence="5 13" id="KW-0812">Transmembrane</keyword>
<reference evidence="14 15" key="1">
    <citation type="submission" date="2017-05" db="EMBL/GenBank/DDBJ databases">
        <authorList>
            <person name="Varghese N."/>
            <person name="Submissions S."/>
        </authorList>
    </citation>
    <scope>NUCLEOTIDE SEQUENCE [LARGE SCALE GENOMIC DNA]</scope>
    <source>
        <strain evidence="14 15">DSM 21342</strain>
    </source>
</reference>
<feature type="transmembrane region" description="Helical" evidence="13">
    <location>
        <begin position="177"/>
        <end position="198"/>
    </location>
</feature>
<evidence type="ECO:0000256" key="9">
    <source>
        <dbReference type="ARBA" id="ARBA00023136"/>
    </source>
</evidence>
<dbReference type="PROSITE" id="PS50283">
    <property type="entry name" value="NA_SOLUT_SYMP_3"/>
    <property type="match status" value="1"/>
</dbReference>
<protein>
    <submittedName>
        <fullName evidence="14">Transporter, SSS family</fullName>
    </submittedName>
</protein>
<evidence type="ECO:0000256" key="10">
    <source>
        <dbReference type="ARBA" id="ARBA00023201"/>
    </source>
</evidence>
<keyword evidence="4" id="KW-1003">Cell membrane</keyword>
<evidence type="ECO:0000256" key="4">
    <source>
        <dbReference type="ARBA" id="ARBA00022475"/>
    </source>
</evidence>
<dbReference type="CDD" id="cd11494">
    <property type="entry name" value="SLC5sbd_NIS-like_u2"/>
    <property type="match status" value="1"/>
</dbReference>
<dbReference type="RefSeq" id="WP_142602114.1">
    <property type="nucleotide sequence ID" value="NZ_FXSZ01000002.1"/>
</dbReference>
<feature type="transmembrane region" description="Helical" evidence="13">
    <location>
        <begin position="537"/>
        <end position="553"/>
    </location>
</feature>
<dbReference type="PANTHER" id="PTHR42985">
    <property type="entry name" value="SODIUM-COUPLED MONOCARBOXYLATE TRANSPORTER"/>
    <property type="match status" value="1"/>
</dbReference>
<name>A0A521BQT5_9SPHI</name>
<comment type="subcellular location">
    <subcellularLocation>
        <location evidence="1">Cell membrane</location>
        <topology evidence="1">Multi-pass membrane protein</topology>
    </subcellularLocation>
</comment>
<keyword evidence="8" id="KW-0406">Ion transport</keyword>
<dbReference type="InterPro" id="IPR051163">
    <property type="entry name" value="Sodium:Solute_Symporter_SSF"/>
</dbReference>
<evidence type="ECO:0000256" key="6">
    <source>
        <dbReference type="ARBA" id="ARBA00022989"/>
    </source>
</evidence>
<evidence type="ECO:0000256" key="1">
    <source>
        <dbReference type="ARBA" id="ARBA00004651"/>
    </source>
</evidence>
<evidence type="ECO:0000256" key="7">
    <source>
        <dbReference type="ARBA" id="ARBA00023053"/>
    </source>
</evidence>
<accession>A0A521BQT5</accession>
<gene>
    <name evidence="14" type="ORF">SAMN06265350_102466</name>
</gene>
<evidence type="ECO:0000313" key="14">
    <source>
        <dbReference type="EMBL" id="SMO49516.1"/>
    </source>
</evidence>
<comment type="similarity">
    <text evidence="2 11">Belongs to the sodium:solute symporter (SSF) (TC 2.A.21) family.</text>
</comment>
<evidence type="ECO:0000256" key="5">
    <source>
        <dbReference type="ARBA" id="ARBA00022692"/>
    </source>
</evidence>
<keyword evidence="10" id="KW-0739">Sodium transport</keyword>
<dbReference type="GO" id="GO:0006814">
    <property type="term" value="P:sodium ion transport"/>
    <property type="evidence" value="ECO:0007669"/>
    <property type="project" value="UniProtKB-KW"/>
</dbReference>
<feature type="transmembrane region" description="Helical" evidence="13">
    <location>
        <begin position="73"/>
        <end position="95"/>
    </location>
</feature>
<feature type="coiled-coil region" evidence="12">
    <location>
        <begin position="347"/>
        <end position="381"/>
    </location>
</feature>
<dbReference type="Gene3D" id="1.20.1730.10">
    <property type="entry name" value="Sodium/glucose cotransporter"/>
    <property type="match status" value="1"/>
</dbReference>
<keyword evidence="15" id="KW-1185">Reference proteome</keyword>
<dbReference type="GO" id="GO:0005886">
    <property type="term" value="C:plasma membrane"/>
    <property type="evidence" value="ECO:0007669"/>
    <property type="project" value="UniProtKB-SubCell"/>
</dbReference>
<evidence type="ECO:0000256" key="3">
    <source>
        <dbReference type="ARBA" id="ARBA00022448"/>
    </source>
</evidence>
<dbReference type="AlphaFoldDB" id="A0A521BQT5"/>
<feature type="transmembrane region" description="Helical" evidence="13">
    <location>
        <begin position="116"/>
        <end position="141"/>
    </location>
</feature>
<dbReference type="EMBL" id="FXSZ01000002">
    <property type="protein sequence ID" value="SMO49516.1"/>
    <property type="molecule type" value="Genomic_DNA"/>
</dbReference>
<keyword evidence="6 13" id="KW-1133">Transmembrane helix</keyword>
<dbReference type="InterPro" id="IPR038377">
    <property type="entry name" value="Na/Glc_symporter_sf"/>
</dbReference>
<evidence type="ECO:0000256" key="11">
    <source>
        <dbReference type="RuleBase" id="RU362091"/>
    </source>
</evidence>
<feature type="transmembrane region" description="Helical" evidence="13">
    <location>
        <begin position="42"/>
        <end position="61"/>
    </location>
</feature>
<keyword evidence="9 13" id="KW-0472">Membrane</keyword>